<evidence type="ECO:0000313" key="3">
    <source>
        <dbReference type="Proteomes" id="UP000002770"/>
    </source>
</evidence>
<protein>
    <submittedName>
        <fullName evidence="2">Uncharacterized protein</fullName>
    </submittedName>
</protein>
<dbReference type="OrthoDB" id="5652474at2"/>
<sequence length="140" mass="16635">MNFSFLTGLVIGCMLGAMIHCYLQKFTGNRREMERYKEKKNEWDLLFNNYSLFMNQLKNDINEPMYANIREFFVVDKTAIMNSSIPRLRYDLIEEIMPALHQLEALGYIQKLPNDSLLYKMEDDFVTRLKAMREVNLFAV</sequence>
<keyword evidence="1" id="KW-1133">Transmembrane helix</keyword>
<proteinExistence type="predicted"/>
<dbReference type="EMBL" id="JH413847">
    <property type="protein sequence ID" value="EHL29639.1"/>
    <property type="molecule type" value="Genomic_DNA"/>
</dbReference>
<dbReference type="eggNOG" id="ENOG5034A2B">
    <property type="taxonomic scope" value="Bacteria"/>
</dbReference>
<name>G9ETH2_9GAMM</name>
<dbReference type="RefSeq" id="WP_006872476.1">
    <property type="nucleotide sequence ID" value="NZ_JH413847.1"/>
</dbReference>
<dbReference type="Proteomes" id="UP000002770">
    <property type="component" value="Unassembled WGS sequence"/>
</dbReference>
<feature type="transmembrane region" description="Helical" evidence="1">
    <location>
        <begin position="6"/>
        <end position="23"/>
    </location>
</feature>
<dbReference type="STRING" id="658187.LDG_8604"/>
<gene>
    <name evidence="2" type="ORF">LDG_8604</name>
</gene>
<keyword evidence="1" id="KW-0812">Transmembrane</keyword>
<evidence type="ECO:0000256" key="1">
    <source>
        <dbReference type="SAM" id="Phobius"/>
    </source>
</evidence>
<dbReference type="HOGENOM" id="CLU_1813391_0_0_6"/>
<organism evidence="2 3">
    <name type="scientific">Legionella drancourtii LLAP12</name>
    <dbReference type="NCBI Taxonomy" id="658187"/>
    <lineage>
        <taxon>Bacteria</taxon>
        <taxon>Pseudomonadati</taxon>
        <taxon>Pseudomonadota</taxon>
        <taxon>Gammaproteobacteria</taxon>
        <taxon>Legionellales</taxon>
        <taxon>Legionellaceae</taxon>
        <taxon>Legionella</taxon>
    </lineage>
</organism>
<keyword evidence="3" id="KW-1185">Reference proteome</keyword>
<dbReference type="AlphaFoldDB" id="G9ETH2"/>
<keyword evidence="1" id="KW-0472">Membrane</keyword>
<dbReference type="InParanoid" id="G9ETH2"/>
<accession>G9ETH2</accession>
<evidence type="ECO:0000313" key="2">
    <source>
        <dbReference type="EMBL" id="EHL29639.1"/>
    </source>
</evidence>
<reference evidence="2 3" key="1">
    <citation type="journal article" date="2011" name="BMC Genomics">
        <title>Insight into cross-talk between intra-amoebal pathogens.</title>
        <authorList>
            <person name="Gimenez G."/>
            <person name="Bertelli C."/>
            <person name="Moliner C."/>
            <person name="Robert C."/>
            <person name="Raoult D."/>
            <person name="Fournier P.E."/>
            <person name="Greub G."/>
        </authorList>
    </citation>
    <scope>NUCLEOTIDE SEQUENCE [LARGE SCALE GENOMIC DNA]</scope>
    <source>
        <strain evidence="2 3">LLAP12</strain>
    </source>
</reference>